<dbReference type="CDD" id="cd04651">
    <property type="entry name" value="LbH_G1P_AT_C"/>
    <property type="match status" value="1"/>
</dbReference>
<comment type="similarity">
    <text evidence="1">Belongs to the bacterial/plant glucose-1-phosphate adenylyltransferase family.</text>
</comment>
<dbReference type="SUPFAM" id="SSF51161">
    <property type="entry name" value="Trimeric LpxA-like enzymes"/>
    <property type="match status" value="1"/>
</dbReference>
<dbReference type="GO" id="GO:0008878">
    <property type="term" value="F:glucose-1-phosphate adenylyltransferase activity"/>
    <property type="evidence" value="ECO:0007669"/>
    <property type="project" value="InterPro"/>
</dbReference>
<dbReference type="GO" id="GO:0005978">
    <property type="term" value="P:glycogen biosynthetic process"/>
    <property type="evidence" value="ECO:0007669"/>
    <property type="project" value="UniProtKB-KW"/>
</dbReference>
<dbReference type="STRING" id="180163.SAMN02745174_00031"/>
<reference evidence="5 6" key="1">
    <citation type="submission" date="2017-02" db="EMBL/GenBank/DDBJ databases">
        <authorList>
            <person name="Peterson S.W."/>
        </authorList>
    </citation>
    <scope>NUCLEOTIDE SEQUENCE [LARGE SCALE GENOMIC DNA]</scope>
    <source>
        <strain evidence="5 6">ATCC 700028</strain>
    </source>
</reference>
<dbReference type="Proteomes" id="UP000191153">
    <property type="component" value="Unassembled WGS sequence"/>
</dbReference>
<dbReference type="EMBL" id="FUWX01000004">
    <property type="protein sequence ID" value="SJZ32970.1"/>
    <property type="molecule type" value="Genomic_DNA"/>
</dbReference>
<protein>
    <submittedName>
        <fullName evidence="5">Glucose-1-phosphate adenylyltransferase</fullName>
    </submittedName>
</protein>
<name>A0A1T4JRZ5_9FUSO</name>
<evidence type="ECO:0000313" key="6">
    <source>
        <dbReference type="Proteomes" id="UP000191153"/>
    </source>
</evidence>
<dbReference type="Gene3D" id="2.160.10.10">
    <property type="entry name" value="Hexapeptide repeat proteins"/>
    <property type="match status" value="1"/>
</dbReference>
<dbReference type="OrthoDB" id="9803871at2"/>
<evidence type="ECO:0000259" key="3">
    <source>
        <dbReference type="Pfam" id="PF00483"/>
    </source>
</evidence>
<sequence length="354" mass="40928">MLNKYMAAVYLEDELQMGELTKIRNIGSIPIGGRYRVIDFALSNLINSGVKNIGIFSSEEVGPSLRDHIGGGEHWDLDRKKDGIFFFNASFSEGKMADIKIFERNLEYFLKSTQEHIIVLNPNVICNIDLKIPLEEYEKKEIDILVLTKKDKLGELKEKENKYLDIFIMKKNLFLKMLIERIQNGTYLGVRSEIFKNLKKYKVETWEFDGYVKNINSIKNYYKFNMDILNKDIRKEIFCGERKIYTKVKDTPSTNYGENSQVINSLIANGCNIQGEIKNSILGRRVTVEKGAKVENAIIFQDCIIKKDAKLKNIILDKNNLVEEKEEIIGVENSPLVIGKNFYGYLEKIKKFLD</sequence>
<dbReference type="PANTHER" id="PTHR43523">
    <property type="entry name" value="GLUCOSE-1-PHOSPHATE ADENYLYLTRANSFERASE-RELATED"/>
    <property type="match status" value="1"/>
</dbReference>
<dbReference type="InterPro" id="IPR029044">
    <property type="entry name" value="Nucleotide-diphossugar_trans"/>
</dbReference>
<feature type="domain" description="Nucleotidyl transferase" evidence="3">
    <location>
        <begin position="20"/>
        <end position="147"/>
    </location>
</feature>
<dbReference type="InterPro" id="IPR011004">
    <property type="entry name" value="Trimer_LpxA-like_sf"/>
</dbReference>
<accession>A0A1T4JRZ5</accession>
<evidence type="ECO:0000256" key="2">
    <source>
        <dbReference type="ARBA" id="ARBA00023056"/>
    </source>
</evidence>
<dbReference type="AlphaFoldDB" id="A0A1T4JRZ5"/>
<dbReference type="Gene3D" id="3.90.550.10">
    <property type="entry name" value="Spore Coat Polysaccharide Biosynthesis Protein SpsA, Chain A"/>
    <property type="match status" value="1"/>
</dbReference>
<feature type="domain" description="Glucose-1-phosphate adenylyltransferase/Bifunctional protein GlmU-like C-terminal hexapeptide" evidence="4">
    <location>
        <begin position="256"/>
        <end position="332"/>
    </location>
</feature>
<dbReference type="PANTHER" id="PTHR43523:SF6">
    <property type="entry name" value="GLYCOGEN BIOSYNTHESIS PROTEIN GLGD"/>
    <property type="match status" value="1"/>
</dbReference>
<gene>
    <name evidence="5" type="ORF">SAMN02745174_00031</name>
</gene>
<evidence type="ECO:0000313" key="5">
    <source>
        <dbReference type="EMBL" id="SJZ32970.1"/>
    </source>
</evidence>
<dbReference type="InterPro" id="IPR005835">
    <property type="entry name" value="NTP_transferase_dom"/>
</dbReference>
<dbReference type="Pfam" id="PF24894">
    <property type="entry name" value="Hexapep_GlmU"/>
    <property type="match status" value="1"/>
</dbReference>
<keyword evidence="5" id="KW-0808">Transferase</keyword>
<dbReference type="SUPFAM" id="SSF53448">
    <property type="entry name" value="Nucleotide-diphospho-sugar transferases"/>
    <property type="match status" value="1"/>
</dbReference>
<evidence type="ECO:0000256" key="1">
    <source>
        <dbReference type="ARBA" id="ARBA00010443"/>
    </source>
</evidence>
<dbReference type="InterPro" id="IPR011831">
    <property type="entry name" value="ADP-Glc_PPase"/>
</dbReference>
<keyword evidence="6" id="KW-1185">Reference proteome</keyword>
<dbReference type="RefSeq" id="WP_078692591.1">
    <property type="nucleotide sequence ID" value="NZ_FUWX01000004.1"/>
</dbReference>
<dbReference type="Pfam" id="PF00483">
    <property type="entry name" value="NTP_transferase"/>
    <property type="match status" value="1"/>
</dbReference>
<proteinExistence type="inferred from homology"/>
<keyword evidence="5" id="KW-0548">Nucleotidyltransferase</keyword>
<dbReference type="InterPro" id="IPR056818">
    <property type="entry name" value="GlmU/GlgC-like_hexapep"/>
</dbReference>
<keyword evidence="2" id="KW-0320">Glycogen biosynthesis</keyword>
<evidence type="ECO:0000259" key="4">
    <source>
        <dbReference type="Pfam" id="PF24894"/>
    </source>
</evidence>
<organism evidence="5 6">
    <name type="scientific">Cetobacterium ceti</name>
    <dbReference type="NCBI Taxonomy" id="180163"/>
    <lineage>
        <taxon>Bacteria</taxon>
        <taxon>Fusobacteriati</taxon>
        <taxon>Fusobacteriota</taxon>
        <taxon>Fusobacteriia</taxon>
        <taxon>Fusobacteriales</taxon>
        <taxon>Fusobacteriaceae</taxon>
        <taxon>Cetobacterium</taxon>
    </lineage>
</organism>